<evidence type="ECO:0000256" key="1">
    <source>
        <dbReference type="ARBA" id="ARBA00004651"/>
    </source>
</evidence>
<evidence type="ECO:0000256" key="2">
    <source>
        <dbReference type="ARBA" id="ARBA00022475"/>
    </source>
</evidence>
<feature type="domain" description="EamA" evidence="8">
    <location>
        <begin position="9"/>
        <end position="92"/>
    </location>
</feature>
<dbReference type="InterPro" id="IPR051258">
    <property type="entry name" value="Diverse_Substrate_Transporter"/>
</dbReference>
<dbReference type="PANTHER" id="PTHR42920">
    <property type="entry name" value="OS03G0707200 PROTEIN-RELATED"/>
    <property type="match status" value="1"/>
</dbReference>
<dbReference type="GO" id="GO:0005886">
    <property type="term" value="C:plasma membrane"/>
    <property type="evidence" value="ECO:0007669"/>
    <property type="project" value="UniProtKB-SubCell"/>
</dbReference>
<dbReference type="EMBL" id="AUZY01011683">
    <property type="protein sequence ID" value="EQD33666.1"/>
    <property type="molecule type" value="Genomic_DNA"/>
</dbReference>
<dbReference type="Gene3D" id="1.10.3730.20">
    <property type="match status" value="1"/>
</dbReference>
<dbReference type="InterPro" id="IPR037185">
    <property type="entry name" value="EmrE-like"/>
</dbReference>
<reference evidence="9" key="1">
    <citation type="submission" date="2013-08" db="EMBL/GenBank/DDBJ databases">
        <authorList>
            <person name="Mendez C."/>
            <person name="Richter M."/>
            <person name="Ferrer M."/>
            <person name="Sanchez J."/>
        </authorList>
    </citation>
    <scope>NUCLEOTIDE SEQUENCE</scope>
</reference>
<proteinExistence type="predicted"/>
<dbReference type="PANTHER" id="PTHR42920:SF5">
    <property type="entry name" value="EAMA DOMAIN-CONTAINING PROTEIN"/>
    <property type="match status" value="1"/>
</dbReference>
<sequence length="122" mass="13131">MIQSIAIGSLHPEKINGKVLQLGLLMGIFSTALPTFLMSQGIAYIGASRAAILSFFGPVATLFLAMIFLGERISGEEAFGAIMVFSGIIMISIRKEPSTSKEVEPKGKNEPVLMERTPQNES</sequence>
<comment type="caution">
    <text evidence="9">The sequence shown here is derived from an EMBL/GenBank/DDBJ whole genome shotgun (WGS) entry which is preliminary data.</text>
</comment>
<dbReference type="SUPFAM" id="SSF103481">
    <property type="entry name" value="Multidrug resistance efflux transporter EmrE"/>
    <property type="match status" value="1"/>
</dbReference>
<reference evidence="9" key="2">
    <citation type="journal article" date="2014" name="ISME J.">
        <title>Microbial stratification in low pH oxic and suboxic macroscopic growths along an acid mine drainage.</title>
        <authorList>
            <person name="Mendez-Garcia C."/>
            <person name="Mesa V."/>
            <person name="Sprenger R.R."/>
            <person name="Richter M."/>
            <person name="Diez M.S."/>
            <person name="Solano J."/>
            <person name="Bargiela R."/>
            <person name="Golyshina O.V."/>
            <person name="Manteca A."/>
            <person name="Ramos J.L."/>
            <person name="Gallego J.R."/>
            <person name="Llorente I."/>
            <person name="Martins Dos Santos V.A."/>
            <person name="Jensen O.N."/>
            <person name="Pelaez A.I."/>
            <person name="Sanchez J."/>
            <person name="Ferrer M."/>
        </authorList>
    </citation>
    <scope>NUCLEOTIDE SEQUENCE</scope>
</reference>
<keyword evidence="4 7" id="KW-1133">Transmembrane helix</keyword>
<dbReference type="Pfam" id="PF00892">
    <property type="entry name" value="EamA"/>
    <property type="match status" value="1"/>
</dbReference>
<keyword evidence="2" id="KW-1003">Cell membrane</keyword>
<evidence type="ECO:0000256" key="6">
    <source>
        <dbReference type="SAM" id="MobiDB-lite"/>
    </source>
</evidence>
<keyword evidence="3 7" id="KW-0812">Transmembrane</keyword>
<feature type="transmembrane region" description="Helical" evidence="7">
    <location>
        <begin position="19"/>
        <end position="38"/>
    </location>
</feature>
<comment type="subcellular location">
    <subcellularLocation>
        <location evidence="1">Cell membrane</location>
        <topology evidence="1">Multi-pass membrane protein</topology>
    </subcellularLocation>
</comment>
<evidence type="ECO:0000313" key="9">
    <source>
        <dbReference type="EMBL" id="EQD33666.1"/>
    </source>
</evidence>
<keyword evidence="5 7" id="KW-0472">Membrane</keyword>
<evidence type="ECO:0000256" key="4">
    <source>
        <dbReference type="ARBA" id="ARBA00022989"/>
    </source>
</evidence>
<dbReference type="AlphaFoldDB" id="T0YE70"/>
<feature type="region of interest" description="Disordered" evidence="6">
    <location>
        <begin position="96"/>
        <end position="122"/>
    </location>
</feature>
<evidence type="ECO:0000256" key="7">
    <source>
        <dbReference type="SAM" id="Phobius"/>
    </source>
</evidence>
<feature type="transmembrane region" description="Helical" evidence="7">
    <location>
        <begin position="50"/>
        <end position="69"/>
    </location>
</feature>
<organism evidence="9">
    <name type="scientific">mine drainage metagenome</name>
    <dbReference type="NCBI Taxonomy" id="410659"/>
    <lineage>
        <taxon>unclassified sequences</taxon>
        <taxon>metagenomes</taxon>
        <taxon>ecological metagenomes</taxon>
    </lineage>
</organism>
<evidence type="ECO:0000256" key="5">
    <source>
        <dbReference type="ARBA" id="ARBA00023136"/>
    </source>
</evidence>
<feature type="compositionally biased region" description="Basic and acidic residues" evidence="6">
    <location>
        <begin position="96"/>
        <end position="109"/>
    </location>
</feature>
<accession>T0YE70</accession>
<name>T0YE70_9ZZZZ</name>
<evidence type="ECO:0000259" key="8">
    <source>
        <dbReference type="Pfam" id="PF00892"/>
    </source>
</evidence>
<evidence type="ECO:0000256" key="3">
    <source>
        <dbReference type="ARBA" id="ARBA00022692"/>
    </source>
</evidence>
<gene>
    <name evidence="9" type="ORF">B1B_17491</name>
</gene>
<protein>
    <submittedName>
        <fullName evidence="9">Membrane protein containing DUF6, transmembrane</fullName>
    </submittedName>
</protein>
<dbReference type="InterPro" id="IPR000620">
    <property type="entry name" value="EamA_dom"/>
</dbReference>